<dbReference type="EMBL" id="SIKX01000001">
    <property type="protein sequence ID" value="TBF18123.1"/>
    <property type="molecule type" value="Genomic_DNA"/>
</dbReference>
<accession>A0AAE5C411</accession>
<evidence type="ECO:0000313" key="1">
    <source>
        <dbReference type="EMBL" id="NEI49916.1"/>
    </source>
</evidence>
<comment type="caution">
    <text evidence="1">The sequence shown here is derived from an EMBL/GenBank/DDBJ whole genome shotgun (WGS) entry which is preliminary data.</text>
</comment>
<dbReference type="AlphaFoldDB" id="A0AAE5C411"/>
<dbReference type="EMBL" id="WUFC01000016">
    <property type="protein sequence ID" value="NEI49916.1"/>
    <property type="molecule type" value="Genomic_DNA"/>
</dbReference>
<gene>
    <name evidence="3" type="ORF">ELG94_06925</name>
    <name evidence="2" type="ORF">ELH98_07370</name>
    <name evidence="1" type="ORF">GR217_19680</name>
</gene>
<evidence type="ECO:0000313" key="2">
    <source>
        <dbReference type="EMBL" id="TAX80895.1"/>
    </source>
</evidence>
<name>A0AAE5C411_9HYPH</name>
<evidence type="ECO:0000313" key="6">
    <source>
        <dbReference type="Proteomes" id="UP000661163"/>
    </source>
</evidence>
<dbReference type="SUPFAM" id="SSF48498">
    <property type="entry name" value="Tetracyclin repressor-like, C-terminal domain"/>
    <property type="match status" value="1"/>
</dbReference>
<reference evidence="4 5" key="1">
    <citation type="submission" date="2019-02" db="EMBL/GenBank/DDBJ databases">
        <title>The genomic architecture of introgression among sibling species of bacteria.</title>
        <authorList>
            <person name="Cavassim M.I.A."/>
            <person name="Moeskjaer S."/>
            <person name="Moslemi C."/>
            <person name="Fields B."/>
            <person name="Bachmann A."/>
            <person name="Vilhjalmsson B."/>
            <person name="Schierup M.H."/>
            <person name="Young J.P.W."/>
            <person name="Andersen S.U."/>
        </authorList>
    </citation>
    <scope>NUCLEOTIDE SEQUENCE [LARGE SCALE GENOMIC DNA]</scope>
    <source>
        <strain evidence="2 4">SM141A</strain>
        <strain evidence="3 5">SM42</strain>
    </source>
</reference>
<proteinExistence type="predicted"/>
<keyword evidence="4" id="KW-1185">Reference proteome</keyword>
<sequence>MQKPGKSPGFLFGSVVERGIHEGDMKSETNPRALARFLRAIIQGMSVQARDGASLEELLDIAVLAIAEVARHRA</sequence>
<dbReference type="Proteomes" id="UP000661163">
    <property type="component" value="Unassembled WGS sequence"/>
</dbReference>
<reference evidence="1 6" key="2">
    <citation type="submission" date="2019-12" db="EMBL/GenBank/DDBJ databases">
        <title>Rhizobium genotypes associated with high levels of biological nitrogen fixation by grain legumes in a temperate-maritime cropping system.</title>
        <authorList>
            <person name="Maluk M."/>
            <person name="Francesc Ferrando Molina F."/>
            <person name="Lopez Del Egido L."/>
            <person name="Lafos M."/>
            <person name="Langarica-Fuentes A."/>
            <person name="Gebre Yohannes G."/>
            <person name="Young M.W."/>
            <person name="Martin P."/>
            <person name="Gantlett R."/>
            <person name="Kenicer G."/>
            <person name="Hawes C."/>
            <person name="Begg G.S."/>
            <person name="Quilliam R.S."/>
            <person name="Squire G.R."/>
            <person name="Poole P.S."/>
            <person name="Young P.W."/>
            <person name="Iannetta P.M."/>
            <person name="James E.K."/>
        </authorList>
    </citation>
    <scope>NUCLEOTIDE SEQUENCE [LARGE SCALE GENOMIC DNA]</scope>
    <source>
        <strain evidence="1 6">JHI985</strain>
    </source>
</reference>
<evidence type="ECO:0000313" key="3">
    <source>
        <dbReference type="EMBL" id="TBF18123.1"/>
    </source>
</evidence>
<dbReference type="EMBL" id="SIOX01000001">
    <property type="protein sequence ID" value="TAX80895.1"/>
    <property type="molecule type" value="Genomic_DNA"/>
</dbReference>
<dbReference type="Gene3D" id="1.10.357.10">
    <property type="entry name" value="Tetracycline Repressor, domain 2"/>
    <property type="match status" value="1"/>
</dbReference>
<evidence type="ECO:0000313" key="5">
    <source>
        <dbReference type="Proteomes" id="UP000291892"/>
    </source>
</evidence>
<evidence type="ECO:0000313" key="4">
    <source>
        <dbReference type="Proteomes" id="UP000291659"/>
    </source>
</evidence>
<protein>
    <submittedName>
        <fullName evidence="1">Uncharacterized protein</fullName>
    </submittedName>
</protein>
<organism evidence="1 6">
    <name type="scientific">Rhizobium ruizarguesonis</name>
    <dbReference type="NCBI Taxonomy" id="2081791"/>
    <lineage>
        <taxon>Bacteria</taxon>
        <taxon>Pseudomonadati</taxon>
        <taxon>Pseudomonadota</taxon>
        <taxon>Alphaproteobacteria</taxon>
        <taxon>Hyphomicrobiales</taxon>
        <taxon>Rhizobiaceae</taxon>
        <taxon>Rhizobium/Agrobacterium group</taxon>
        <taxon>Rhizobium</taxon>
    </lineage>
</organism>
<dbReference type="Proteomes" id="UP000291659">
    <property type="component" value="Unassembled WGS sequence"/>
</dbReference>
<dbReference type="Proteomes" id="UP000291892">
    <property type="component" value="Unassembled WGS sequence"/>
</dbReference>
<dbReference type="InterPro" id="IPR036271">
    <property type="entry name" value="Tet_transcr_reg_TetR-rel_C_sf"/>
</dbReference>